<dbReference type="OMA" id="MNIPFTM"/>
<reference evidence="1 2" key="1">
    <citation type="journal article" date="2011" name="Nat. Genet.">
        <title>The genome of the mesopolyploid crop species Brassica rapa.</title>
        <authorList>
            <consortium name="Brassica rapa Genome Sequencing Project Consortium"/>
            <person name="Wang X."/>
            <person name="Wang H."/>
            <person name="Wang J."/>
            <person name="Sun R."/>
            <person name="Wu J."/>
            <person name="Liu S."/>
            <person name="Bai Y."/>
            <person name="Mun J.H."/>
            <person name="Bancroft I."/>
            <person name="Cheng F."/>
            <person name="Huang S."/>
            <person name="Li X."/>
            <person name="Hua W."/>
            <person name="Wang J."/>
            <person name="Wang X."/>
            <person name="Freeling M."/>
            <person name="Pires J.C."/>
            <person name="Paterson A.H."/>
            <person name="Chalhoub B."/>
            <person name="Wang B."/>
            <person name="Hayward A."/>
            <person name="Sharpe A.G."/>
            <person name="Park B.S."/>
            <person name="Weisshaar B."/>
            <person name="Liu B."/>
            <person name="Li B."/>
            <person name="Liu B."/>
            <person name="Tong C."/>
            <person name="Song C."/>
            <person name="Duran C."/>
            <person name="Peng C."/>
            <person name="Geng C."/>
            <person name="Koh C."/>
            <person name="Lin C."/>
            <person name="Edwards D."/>
            <person name="Mu D."/>
            <person name="Shen D."/>
            <person name="Soumpourou E."/>
            <person name="Li F."/>
            <person name="Fraser F."/>
            <person name="Conant G."/>
            <person name="Lassalle G."/>
            <person name="King G.J."/>
            <person name="Bonnema G."/>
            <person name="Tang H."/>
            <person name="Wang H."/>
            <person name="Belcram H."/>
            <person name="Zhou H."/>
            <person name="Hirakawa H."/>
            <person name="Abe H."/>
            <person name="Guo H."/>
            <person name="Wang H."/>
            <person name="Jin H."/>
            <person name="Parkin I.A."/>
            <person name="Batley J."/>
            <person name="Kim J.S."/>
            <person name="Just J."/>
            <person name="Li J."/>
            <person name="Xu J."/>
            <person name="Deng J."/>
            <person name="Kim J.A."/>
            <person name="Li J."/>
            <person name="Yu J."/>
            <person name="Meng J."/>
            <person name="Wang J."/>
            <person name="Min J."/>
            <person name="Poulain J."/>
            <person name="Wang J."/>
            <person name="Hatakeyama K."/>
            <person name="Wu K."/>
            <person name="Wang L."/>
            <person name="Fang L."/>
            <person name="Trick M."/>
            <person name="Links M.G."/>
            <person name="Zhao M."/>
            <person name="Jin M."/>
            <person name="Ramchiary N."/>
            <person name="Drou N."/>
            <person name="Berkman P.J."/>
            <person name="Cai Q."/>
            <person name="Huang Q."/>
            <person name="Li R."/>
            <person name="Tabata S."/>
            <person name="Cheng S."/>
            <person name="Zhang S."/>
            <person name="Zhang S."/>
            <person name="Huang S."/>
            <person name="Sato S."/>
            <person name="Sun S."/>
            <person name="Kwon S.J."/>
            <person name="Choi S.R."/>
            <person name="Lee T.H."/>
            <person name="Fan W."/>
            <person name="Zhao X."/>
            <person name="Tan X."/>
            <person name="Xu X."/>
            <person name="Wang Y."/>
            <person name="Qiu Y."/>
            <person name="Yin Y."/>
            <person name="Li Y."/>
            <person name="Du Y."/>
            <person name="Liao Y."/>
            <person name="Lim Y."/>
            <person name="Narusaka Y."/>
            <person name="Wang Y."/>
            <person name="Wang Z."/>
            <person name="Li Z."/>
            <person name="Wang Z."/>
            <person name="Xiong Z."/>
            <person name="Zhang Z."/>
        </authorList>
    </citation>
    <scope>NUCLEOTIDE SEQUENCE [LARGE SCALE GENOMIC DNA]</scope>
    <source>
        <strain evidence="1 2">cv. Chiifu-401-42</strain>
    </source>
</reference>
<dbReference type="InParanoid" id="M4E6U6"/>
<name>M4E6U6_BRACM</name>
<sequence>MNIPFTMLEKSELVAEFIKEAAKEKMVQLKGHRSVGGGMRVVAFLKEFHARHA</sequence>
<reference evidence="1 2" key="2">
    <citation type="journal article" date="2018" name="Hortic Res">
        <title>Improved Brassica rapa reference genome by single-molecule sequencing and chromosome conformation capture technologies.</title>
        <authorList>
            <person name="Zhang L."/>
            <person name="Cai X."/>
            <person name="Wu J."/>
            <person name="Liu M."/>
            <person name="Grob S."/>
            <person name="Cheng F."/>
            <person name="Liang J."/>
            <person name="Cai C."/>
            <person name="Liu Z."/>
            <person name="Liu B."/>
            <person name="Wang F."/>
            <person name="Li S."/>
            <person name="Liu F."/>
            <person name="Li X."/>
            <person name="Cheng L."/>
            <person name="Yang W."/>
            <person name="Li M.H."/>
            <person name="Grossniklaus U."/>
            <person name="Zheng H."/>
            <person name="Wang X."/>
        </authorList>
    </citation>
    <scope>NUCLEOTIDE SEQUENCE [LARGE SCALE GENOMIC DNA]</scope>
    <source>
        <strain evidence="1 2">cv. Chiifu-401-42</strain>
    </source>
</reference>
<dbReference type="InterPro" id="IPR015422">
    <property type="entry name" value="PyrdxlP-dep_Trfase_small"/>
</dbReference>
<evidence type="ECO:0000313" key="2">
    <source>
        <dbReference type="Proteomes" id="UP000011750"/>
    </source>
</evidence>
<evidence type="ECO:0000313" key="1">
    <source>
        <dbReference type="EnsemblPlants" id="Bra024501.1-P"/>
    </source>
</evidence>
<dbReference type="STRING" id="51351.M4E6U6"/>
<dbReference type="EnsemblPlants" id="Bra024501.1">
    <property type="protein sequence ID" value="Bra024501.1-P"/>
    <property type="gene ID" value="Bra024501"/>
</dbReference>
<reference evidence="1" key="3">
    <citation type="submission" date="2023-03" db="UniProtKB">
        <authorList>
            <consortium name="EnsemblPlants"/>
        </authorList>
    </citation>
    <scope>IDENTIFICATION</scope>
    <source>
        <strain evidence="1">cv. Chiifu-401-42</strain>
    </source>
</reference>
<organism evidence="1 2">
    <name type="scientific">Brassica campestris</name>
    <name type="common">Field mustard</name>
    <dbReference type="NCBI Taxonomy" id="3711"/>
    <lineage>
        <taxon>Eukaryota</taxon>
        <taxon>Viridiplantae</taxon>
        <taxon>Streptophyta</taxon>
        <taxon>Embryophyta</taxon>
        <taxon>Tracheophyta</taxon>
        <taxon>Spermatophyta</taxon>
        <taxon>Magnoliopsida</taxon>
        <taxon>eudicotyledons</taxon>
        <taxon>Gunneridae</taxon>
        <taxon>Pentapetalae</taxon>
        <taxon>rosids</taxon>
        <taxon>malvids</taxon>
        <taxon>Brassicales</taxon>
        <taxon>Brassicaceae</taxon>
        <taxon>Brassiceae</taxon>
        <taxon>Brassica</taxon>
    </lineage>
</organism>
<protein>
    <submittedName>
        <fullName evidence="1">Uncharacterized protein</fullName>
    </submittedName>
</protein>
<dbReference type="eggNOG" id="KOG2790">
    <property type="taxonomic scope" value="Eukaryota"/>
</dbReference>
<dbReference type="HOGENOM" id="CLU_206364_0_0_1"/>
<keyword evidence="2" id="KW-1185">Reference proteome</keyword>
<dbReference type="Gene3D" id="3.90.1150.10">
    <property type="entry name" value="Aspartate Aminotransferase, domain 1"/>
    <property type="match status" value="1"/>
</dbReference>
<dbReference type="Gramene" id="Bra024501.1">
    <property type="protein sequence ID" value="Bra024501.1-P"/>
    <property type="gene ID" value="Bra024501"/>
</dbReference>
<accession>M4E6U6</accession>
<dbReference type="AlphaFoldDB" id="M4E6U6"/>
<dbReference type="Proteomes" id="UP000011750">
    <property type="component" value="Chromosome A06"/>
</dbReference>
<proteinExistence type="predicted"/>